<comment type="similarity">
    <text evidence="1">Belongs to the KIN17 family.</text>
</comment>
<dbReference type="SMART" id="SM01253">
    <property type="entry name" value="Kin17_mid"/>
    <property type="match status" value="1"/>
</dbReference>
<dbReference type="GO" id="GO:0006974">
    <property type="term" value="P:DNA damage response"/>
    <property type="evidence" value="ECO:0007669"/>
    <property type="project" value="TreeGrafter"/>
</dbReference>
<organism evidence="7 8">
    <name type="scientific">Ditylenchus destructor</name>
    <dbReference type="NCBI Taxonomy" id="166010"/>
    <lineage>
        <taxon>Eukaryota</taxon>
        <taxon>Metazoa</taxon>
        <taxon>Ecdysozoa</taxon>
        <taxon>Nematoda</taxon>
        <taxon>Chromadorea</taxon>
        <taxon>Rhabditida</taxon>
        <taxon>Tylenchina</taxon>
        <taxon>Tylenchomorpha</taxon>
        <taxon>Sphaerularioidea</taxon>
        <taxon>Anguinidae</taxon>
        <taxon>Anguininae</taxon>
        <taxon>Ditylenchus</taxon>
    </lineage>
</organism>
<dbReference type="InterPro" id="IPR019447">
    <property type="entry name" value="DNA/RNA-bd_Kin17_WH-like_dom"/>
</dbReference>
<dbReference type="Proteomes" id="UP001201812">
    <property type="component" value="Unassembled WGS sequence"/>
</dbReference>
<protein>
    <submittedName>
        <fullName evidence="7">Domain of kin17 curved DNA-binding protein domain-containing protein</fullName>
    </submittedName>
</protein>
<dbReference type="InterPro" id="IPR037321">
    <property type="entry name" value="KIN17-like"/>
</dbReference>
<dbReference type="InterPro" id="IPR036236">
    <property type="entry name" value="Znf_C2H2_sf"/>
</dbReference>
<keyword evidence="3" id="KW-0863">Zinc-finger</keyword>
<dbReference type="GO" id="GO:0008270">
    <property type="term" value="F:zinc ion binding"/>
    <property type="evidence" value="ECO:0007669"/>
    <property type="project" value="UniProtKB-KW"/>
</dbReference>
<feature type="coiled-coil region" evidence="5">
    <location>
        <begin position="154"/>
        <end position="181"/>
    </location>
</feature>
<evidence type="ECO:0000256" key="4">
    <source>
        <dbReference type="ARBA" id="ARBA00022833"/>
    </source>
</evidence>
<dbReference type="FunFam" id="2.30.30.30:FF:000021">
    <property type="entry name" value="DNA/RNA-binding protein KIN17, putative"/>
    <property type="match status" value="1"/>
</dbReference>
<proteinExistence type="inferred from homology"/>
<reference evidence="7" key="1">
    <citation type="submission" date="2022-01" db="EMBL/GenBank/DDBJ databases">
        <title>Genome Sequence Resource for Two Populations of Ditylenchus destructor, the Migratory Endoparasitic Phytonematode.</title>
        <authorList>
            <person name="Zhang H."/>
            <person name="Lin R."/>
            <person name="Xie B."/>
        </authorList>
    </citation>
    <scope>NUCLEOTIDE SEQUENCE</scope>
    <source>
        <strain evidence="7">BazhouSP</strain>
    </source>
</reference>
<evidence type="ECO:0000313" key="8">
    <source>
        <dbReference type="Proteomes" id="UP001201812"/>
    </source>
</evidence>
<dbReference type="GO" id="GO:0003690">
    <property type="term" value="F:double-stranded DNA binding"/>
    <property type="evidence" value="ECO:0007669"/>
    <property type="project" value="TreeGrafter"/>
</dbReference>
<dbReference type="SUPFAM" id="SSF57667">
    <property type="entry name" value="beta-beta-alpha zinc fingers"/>
    <property type="match status" value="1"/>
</dbReference>
<dbReference type="Pfam" id="PF25095">
    <property type="entry name" value="C2H2-zf_KIN17"/>
    <property type="match status" value="1"/>
</dbReference>
<dbReference type="Gene3D" id="2.30.30.30">
    <property type="match status" value="1"/>
</dbReference>
<dbReference type="InterPro" id="IPR038254">
    <property type="entry name" value="KIN17_WH-like_sf"/>
</dbReference>
<dbReference type="Pfam" id="PF10357">
    <property type="entry name" value="WH_KIN17"/>
    <property type="match status" value="1"/>
</dbReference>
<dbReference type="Pfam" id="PF25092">
    <property type="entry name" value="SH3_KIN17_C"/>
    <property type="match status" value="1"/>
</dbReference>
<dbReference type="GO" id="GO:0006260">
    <property type="term" value="P:DNA replication"/>
    <property type="evidence" value="ECO:0007669"/>
    <property type="project" value="TreeGrafter"/>
</dbReference>
<dbReference type="FunFam" id="1.10.10.2030:FF:000001">
    <property type="entry name" value="DNA/RNA-binding protein KIN17, putative"/>
    <property type="match status" value="1"/>
</dbReference>
<keyword evidence="2" id="KW-0479">Metal-binding</keyword>
<dbReference type="PANTHER" id="PTHR12805">
    <property type="entry name" value="KIN17 KIN, ANTIGENIC DETERMINANT OF RECA PROTEIN HOMOLOG"/>
    <property type="match status" value="1"/>
</dbReference>
<keyword evidence="5" id="KW-0175">Coiled coil</keyword>
<feature type="domain" description="DNA/RNA-binding protein Kin17 WH-like" evidence="6">
    <location>
        <begin position="52"/>
        <end position="176"/>
    </location>
</feature>
<dbReference type="Pfam" id="PF18131">
    <property type="entry name" value="KN17_SH3"/>
    <property type="match status" value="1"/>
</dbReference>
<dbReference type="InterPro" id="IPR014722">
    <property type="entry name" value="Rib_uL2_dom2"/>
</dbReference>
<dbReference type="AlphaFoldDB" id="A0AAD4RDV5"/>
<evidence type="ECO:0000256" key="3">
    <source>
        <dbReference type="ARBA" id="ARBA00022771"/>
    </source>
</evidence>
<evidence type="ECO:0000256" key="5">
    <source>
        <dbReference type="SAM" id="Coils"/>
    </source>
</evidence>
<evidence type="ECO:0000256" key="2">
    <source>
        <dbReference type="ARBA" id="ARBA00022723"/>
    </source>
</evidence>
<dbReference type="InterPro" id="IPR056767">
    <property type="entry name" value="C2H2-Znf_KIN17"/>
</dbReference>
<dbReference type="Gene3D" id="2.30.30.140">
    <property type="match status" value="1"/>
</dbReference>
<keyword evidence="8" id="KW-1185">Reference proteome</keyword>
<dbReference type="Gene3D" id="1.10.10.2030">
    <property type="entry name" value="DNA/RNA-binding protein Kin17, conserved domain"/>
    <property type="match status" value="1"/>
</dbReference>
<keyword evidence="7" id="KW-0238">DNA-binding</keyword>
<name>A0AAD4RDV5_9BILA</name>
<dbReference type="PANTHER" id="PTHR12805:SF0">
    <property type="entry name" value="DNA_RNA-BINDING PROTEIN KIN17"/>
    <property type="match status" value="1"/>
</dbReference>
<dbReference type="CDD" id="cd13155">
    <property type="entry name" value="KOW_KIN17"/>
    <property type="match status" value="1"/>
</dbReference>
<gene>
    <name evidence="7" type="ORF">DdX_01638</name>
</gene>
<evidence type="ECO:0000256" key="1">
    <source>
        <dbReference type="ARBA" id="ARBA00008517"/>
    </source>
</evidence>
<dbReference type="EMBL" id="JAKKPZ010000001">
    <property type="protein sequence ID" value="KAI1729397.1"/>
    <property type="molecule type" value="Genomic_DNA"/>
</dbReference>
<sequence length="392" mass="45625">MGKHEKGTPKDIAKRIKSKGLQKLRWFCQMCQKQCRDQNGFKCHLTSESHQRQLLLFAENQNSYLRQFSKEFEGNFMHILRHTFGTKRVRANDVYQDYIKDKGHVHMNSTVWHTLTGFVLYLGSSGKCKIDENEKGWHIQYIDQEEELRKHKVQQRAKQEKDDEERMNEILQRQIENAKQSGGAEESKDDVKKEFQRENEDDVIKFAFQSSSKMQEKGTTALLETKPKLPLMEMKPKPLPSTSKVFGNSSAKRSALEQLIDEEESFKEKRNRKDYWLHKGIIVKLMTKKLGSEFYKAKGEVVKMIDKYTAEVSFPTVDGKGEELVRVDQENLETVIPAIGRDMLIVNGAYRGERATLLEIMEDKFMLKLRIKQGTRNGRILEVAYEDASKCT</sequence>
<dbReference type="InterPro" id="IPR041330">
    <property type="entry name" value="KN17_SH3"/>
</dbReference>
<dbReference type="InterPro" id="IPR041995">
    <property type="entry name" value="KOW_KIN17"/>
</dbReference>
<comment type="caution">
    <text evidence="7">The sequence shown here is derived from an EMBL/GenBank/DDBJ whole genome shotgun (WGS) entry which is preliminary data.</text>
</comment>
<dbReference type="GO" id="GO:0005634">
    <property type="term" value="C:nucleus"/>
    <property type="evidence" value="ECO:0007669"/>
    <property type="project" value="TreeGrafter"/>
</dbReference>
<evidence type="ECO:0000313" key="7">
    <source>
        <dbReference type="EMBL" id="KAI1729397.1"/>
    </source>
</evidence>
<keyword evidence="4" id="KW-0862">Zinc</keyword>
<evidence type="ECO:0000259" key="6">
    <source>
        <dbReference type="SMART" id="SM01253"/>
    </source>
</evidence>
<accession>A0AAD4RDV5</accession>